<name>A0ABV2YAG9_9ACTN</name>
<evidence type="ECO:0000256" key="1">
    <source>
        <dbReference type="ARBA" id="ARBA00022527"/>
    </source>
</evidence>
<evidence type="ECO:0000259" key="2">
    <source>
        <dbReference type="Pfam" id="PF13581"/>
    </source>
</evidence>
<protein>
    <submittedName>
        <fullName evidence="3">ATP-binding protein</fullName>
    </submittedName>
</protein>
<accession>A0ABV2YAG9</accession>
<evidence type="ECO:0000313" key="3">
    <source>
        <dbReference type="EMBL" id="MEU3552728.1"/>
    </source>
</evidence>
<comment type="caution">
    <text evidence="3">The sequence shown here is derived from an EMBL/GenBank/DDBJ whole genome shotgun (WGS) entry which is preliminary data.</text>
</comment>
<keyword evidence="3" id="KW-0067">ATP-binding</keyword>
<dbReference type="EMBL" id="JBEZUR010000001">
    <property type="protein sequence ID" value="MEU3552728.1"/>
    <property type="molecule type" value="Genomic_DNA"/>
</dbReference>
<reference evidence="3 4" key="1">
    <citation type="submission" date="2024-06" db="EMBL/GenBank/DDBJ databases">
        <title>The Natural Products Discovery Center: Release of the First 8490 Sequenced Strains for Exploring Actinobacteria Biosynthetic Diversity.</title>
        <authorList>
            <person name="Kalkreuter E."/>
            <person name="Kautsar S.A."/>
            <person name="Yang D."/>
            <person name="Bader C.D."/>
            <person name="Teijaro C.N."/>
            <person name="Fluegel L."/>
            <person name="Davis C.M."/>
            <person name="Simpson J.R."/>
            <person name="Lauterbach L."/>
            <person name="Steele A.D."/>
            <person name="Gui C."/>
            <person name="Meng S."/>
            <person name="Li G."/>
            <person name="Viehrig K."/>
            <person name="Ye F."/>
            <person name="Su P."/>
            <person name="Kiefer A.F."/>
            <person name="Nichols A."/>
            <person name="Cepeda A.J."/>
            <person name="Yan W."/>
            <person name="Fan B."/>
            <person name="Jiang Y."/>
            <person name="Adhikari A."/>
            <person name="Zheng C.-J."/>
            <person name="Schuster L."/>
            <person name="Cowan T.M."/>
            <person name="Smanski M.J."/>
            <person name="Chevrette M.G."/>
            <person name="De Carvalho L.P.S."/>
            <person name="Shen B."/>
        </authorList>
    </citation>
    <scope>NUCLEOTIDE SEQUENCE [LARGE SCALE GENOMIC DNA]</scope>
    <source>
        <strain evidence="3 4">NPDC038104</strain>
    </source>
</reference>
<dbReference type="InterPro" id="IPR036890">
    <property type="entry name" value="HATPase_C_sf"/>
</dbReference>
<dbReference type="PANTHER" id="PTHR35526">
    <property type="entry name" value="ANTI-SIGMA-F FACTOR RSBW-RELATED"/>
    <property type="match status" value="1"/>
</dbReference>
<proteinExistence type="predicted"/>
<keyword evidence="3" id="KW-0547">Nucleotide-binding</keyword>
<dbReference type="InterPro" id="IPR003594">
    <property type="entry name" value="HATPase_dom"/>
</dbReference>
<dbReference type="Proteomes" id="UP001550850">
    <property type="component" value="Unassembled WGS sequence"/>
</dbReference>
<dbReference type="Pfam" id="PF13581">
    <property type="entry name" value="HATPase_c_2"/>
    <property type="match status" value="1"/>
</dbReference>
<feature type="domain" description="Histidine kinase/HSP90-like ATPase" evidence="2">
    <location>
        <begin position="24"/>
        <end position="122"/>
    </location>
</feature>
<dbReference type="RefSeq" id="WP_159105628.1">
    <property type="nucleotide sequence ID" value="NZ_BEVZ01000003.1"/>
</dbReference>
<keyword evidence="1" id="KW-0808">Transferase</keyword>
<keyword evidence="1" id="KW-0418">Kinase</keyword>
<dbReference type="InterPro" id="IPR050267">
    <property type="entry name" value="Anti-sigma-factor_SerPK"/>
</dbReference>
<sequence length="146" mass="16761">MTTIENGNIPVHEVARKEWGWHQTPASVKLARRILRKWLASHQVKFFEDEALLCFSELLTNAIRIPSPDGWTDTVWSLYPDRLRIQVKDYSPDAPKVCYPDDECESGRGLSLVHLVSDDWGYETCTFLDGKGGYLPGKYVWFELNG</sequence>
<dbReference type="GO" id="GO:0005524">
    <property type="term" value="F:ATP binding"/>
    <property type="evidence" value="ECO:0007669"/>
    <property type="project" value="UniProtKB-KW"/>
</dbReference>
<gene>
    <name evidence="3" type="ORF">AB0E65_00600</name>
</gene>
<dbReference type="SUPFAM" id="SSF55874">
    <property type="entry name" value="ATPase domain of HSP90 chaperone/DNA topoisomerase II/histidine kinase"/>
    <property type="match status" value="1"/>
</dbReference>
<organism evidence="3 4">
    <name type="scientific">Streptomyces fragilis</name>
    <dbReference type="NCBI Taxonomy" id="67301"/>
    <lineage>
        <taxon>Bacteria</taxon>
        <taxon>Bacillati</taxon>
        <taxon>Actinomycetota</taxon>
        <taxon>Actinomycetes</taxon>
        <taxon>Kitasatosporales</taxon>
        <taxon>Streptomycetaceae</taxon>
        <taxon>Streptomyces</taxon>
    </lineage>
</organism>
<keyword evidence="4" id="KW-1185">Reference proteome</keyword>
<dbReference type="PANTHER" id="PTHR35526:SF3">
    <property type="entry name" value="ANTI-SIGMA-F FACTOR RSBW"/>
    <property type="match status" value="1"/>
</dbReference>
<evidence type="ECO:0000313" key="4">
    <source>
        <dbReference type="Proteomes" id="UP001550850"/>
    </source>
</evidence>
<keyword evidence="1" id="KW-0723">Serine/threonine-protein kinase</keyword>
<dbReference type="CDD" id="cd16936">
    <property type="entry name" value="HATPase_RsbW-like"/>
    <property type="match status" value="1"/>
</dbReference>
<dbReference type="Gene3D" id="3.30.565.10">
    <property type="entry name" value="Histidine kinase-like ATPase, C-terminal domain"/>
    <property type="match status" value="1"/>
</dbReference>